<name>A0A5Q6RQP9_9ACTN</name>
<accession>A0A5Q6RQP9</accession>
<comment type="caution">
    <text evidence="1">The sequence shown here is derived from an EMBL/GenBank/DDBJ whole genome shotgun (WGS) entry which is preliminary data.</text>
</comment>
<dbReference type="EMBL" id="VDFQ02000005">
    <property type="protein sequence ID" value="KAA1420385.1"/>
    <property type="molecule type" value="Genomic_DNA"/>
</dbReference>
<gene>
    <name evidence="1" type="ORF">FE697_015570</name>
</gene>
<dbReference type="AlphaFoldDB" id="A0A5Q6RQP9"/>
<protein>
    <submittedName>
        <fullName evidence="1">Methionine synthase</fullName>
    </submittedName>
</protein>
<dbReference type="InterPro" id="IPR038071">
    <property type="entry name" value="UROD/MetE-like_sf"/>
</dbReference>
<dbReference type="Gene3D" id="3.20.20.210">
    <property type="match status" value="1"/>
</dbReference>
<sequence length="315" mass="33405">MRATGVGSMPGDDFRGVVRFVVDELSLPFLPELPARGDGAGMVGRAVALLDGLGADLQPAGWRLTDRAGLDQRRARSLLSHDLDVLEEETQGLEGDLKIQVTGPWTLVAAMERPRGDRVLSDHGARREVAQSLASGVAAHVDEVRRRVPGASIVVQVDEPGLRAVLDGQIPTASGIGRHRRVHDPDADASLREVTTAVRAAGARPVVHSCSADVPVTLLSGAGFEAISFDLGLVRRAQYDTYAAVLEAGVDLWPGATAEDPTALRRTIDRFFGDLGFGEDAWFPRAVLSTSCGLAGESPADARAVLRRGAEATRL</sequence>
<evidence type="ECO:0000313" key="1">
    <source>
        <dbReference type="EMBL" id="KAA1420385.1"/>
    </source>
</evidence>
<evidence type="ECO:0000313" key="2">
    <source>
        <dbReference type="Proteomes" id="UP000307768"/>
    </source>
</evidence>
<reference evidence="1 2" key="1">
    <citation type="submission" date="2019-09" db="EMBL/GenBank/DDBJ databases">
        <title>Mumia zhuanghuii sp. nov. isolated from the intestinal contents of plateau pika (Ochotona curzoniae) in the Qinghai-Tibet plateau of China.</title>
        <authorList>
            <person name="Tian Z."/>
        </authorList>
    </citation>
    <scope>NUCLEOTIDE SEQUENCE [LARGE SCALE GENOMIC DNA]</scope>
    <source>
        <strain evidence="2">350</strain>
    </source>
</reference>
<dbReference type="Proteomes" id="UP000307768">
    <property type="component" value="Unassembled WGS sequence"/>
</dbReference>
<dbReference type="RefSeq" id="WP_149770554.1">
    <property type="nucleotide sequence ID" value="NZ_VDFQ02000005.1"/>
</dbReference>
<organism evidence="1 2">
    <name type="scientific">Mumia zhuanghuii</name>
    <dbReference type="NCBI Taxonomy" id="2585211"/>
    <lineage>
        <taxon>Bacteria</taxon>
        <taxon>Bacillati</taxon>
        <taxon>Actinomycetota</taxon>
        <taxon>Actinomycetes</taxon>
        <taxon>Propionibacteriales</taxon>
        <taxon>Nocardioidaceae</taxon>
        <taxon>Mumia</taxon>
    </lineage>
</organism>
<dbReference type="OrthoDB" id="5242426at2"/>
<proteinExistence type="predicted"/>
<dbReference type="SUPFAM" id="SSF51726">
    <property type="entry name" value="UROD/MetE-like"/>
    <property type="match status" value="1"/>
</dbReference>